<dbReference type="AlphaFoldDB" id="A0A6A3NM56"/>
<evidence type="ECO:0000313" key="5">
    <source>
        <dbReference type="EMBL" id="KAE9050404.1"/>
    </source>
</evidence>
<dbReference type="OrthoDB" id="111031at2759"/>
<dbReference type="InterPro" id="IPR013105">
    <property type="entry name" value="TPR_2"/>
</dbReference>
<gene>
    <name evidence="5" type="ORF">PR001_g2407</name>
    <name evidence="4" type="ORF">PR002_g4002</name>
    <name evidence="6" type="ORF">PR003_g4170</name>
</gene>
<keyword evidence="2 3" id="KW-0802">TPR repeat</keyword>
<dbReference type="EMBL" id="QXFT01000155">
    <property type="protein sequence ID" value="KAE9352826.1"/>
    <property type="molecule type" value="Genomic_DNA"/>
</dbReference>
<evidence type="ECO:0000256" key="3">
    <source>
        <dbReference type="PROSITE-ProRule" id="PRU00339"/>
    </source>
</evidence>
<evidence type="ECO:0000313" key="4">
    <source>
        <dbReference type="EMBL" id="KAE9042264.1"/>
    </source>
</evidence>
<dbReference type="Pfam" id="PF13181">
    <property type="entry name" value="TPR_8"/>
    <property type="match status" value="1"/>
</dbReference>
<comment type="caution">
    <text evidence="4">The sequence shown here is derived from an EMBL/GenBank/DDBJ whole genome shotgun (WGS) entry which is preliminary data.</text>
</comment>
<dbReference type="SUPFAM" id="SSF48452">
    <property type="entry name" value="TPR-like"/>
    <property type="match status" value="2"/>
</dbReference>
<feature type="repeat" description="TPR" evidence="3">
    <location>
        <begin position="158"/>
        <end position="191"/>
    </location>
</feature>
<keyword evidence="1" id="KW-0677">Repeat</keyword>
<keyword evidence="8" id="KW-1185">Reference proteome</keyword>
<evidence type="ECO:0000256" key="2">
    <source>
        <dbReference type="ARBA" id="ARBA00022803"/>
    </source>
</evidence>
<evidence type="ECO:0000313" key="9">
    <source>
        <dbReference type="Proteomes" id="UP000435112"/>
    </source>
</evidence>
<dbReference type="EMBL" id="QXFV01000082">
    <property type="protein sequence ID" value="KAE9050404.1"/>
    <property type="molecule type" value="Genomic_DNA"/>
</dbReference>
<evidence type="ECO:0000313" key="8">
    <source>
        <dbReference type="Proteomes" id="UP000434957"/>
    </source>
</evidence>
<name>A0A6A3NM56_9STRA</name>
<dbReference type="Pfam" id="PF07719">
    <property type="entry name" value="TPR_2"/>
    <property type="match status" value="1"/>
</dbReference>
<sequence>MRRALLSLRPQARRGLLPAGRQLTPSAASRGFVSPSSSAQAPSKWPKRLLIGVSVLAAAKYLVHAQEAPEKKECRRLLLLGKDCVEKGDVNQATRYFKESFAAVRDRLTPTMTITLACQYAMLCESLNQHEAALSFYQTAIKSLKAVHPISARYVAGVKLMDWMGECYHHLGRYEPAEKLFKKAIRLYEKYHNELPDQDPSRSSKRVVAALDMDVSNVFLHYAQLMVSLERDSEASLMRKRLVELVRSSPVMQIQEANTLDQFDDLMALHAIRKERRRKRGERHDSSF</sequence>
<dbReference type="Proteomes" id="UP000435112">
    <property type="component" value="Unassembled WGS sequence"/>
</dbReference>
<proteinExistence type="predicted"/>
<dbReference type="Proteomes" id="UP000434957">
    <property type="component" value="Unassembled WGS sequence"/>
</dbReference>
<evidence type="ECO:0000256" key="1">
    <source>
        <dbReference type="ARBA" id="ARBA00022737"/>
    </source>
</evidence>
<dbReference type="EMBL" id="QXFU01000151">
    <property type="protein sequence ID" value="KAE9042264.1"/>
    <property type="molecule type" value="Genomic_DNA"/>
</dbReference>
<dbReference type="PROSITE" id="PS50005">
    <property type="entry name" value="TPR"/>
    <property type="match status" value="1"/>
</dbReference>
<dbReference type="InterPro" id="IPR019734">
    <property type="entry name" value="TPR_rpt"/>
</dbReference>
<protein>
    <submittedName>
        <fullName evidence="4">Uncharacterized protein</fullName>
    </submittedName>
</protein>
<dbReference type="InterPro" id="IPR011990">
    <property type="entry name" value="TPR-like_helical_dom_sf"/>
</dbReference>
<reference evidence="7 9" key="1">
    <citation type="submission" date="2018-09" db="EMBL/GenBank/DDBJ databases">
        <title>Genomic investigation of the strawberry pathogen Phytophthora fragariae indicates pathogenicity is determined by transcriptional variation in three key races.</title>
        <authorList>
            <person name="Adams T.M."/>
            <person name="Armitage A.D."/>
            <person name="Sobczyk M.K."/>
            <person name="Bates H.J."/>
            <person name="Dunwell J.M."/>
            <person name="Nellist C.F."/>
            <person name="Harrison R.J."/>
        </authorList>
    </citation>
    <scope>NUCLEOTIDE SEQUENCE [LARGE SCALE GENOMIC DNA]</scope>
    <source>
        <strain evidence="5 7">SCRP249</strain>
        <strain evidence="4 9">SCRP324</strain>
        <strain evidence="6 8">SCRP333</strain>
    </source>
</reference>
<dbReference type="Gene3D" id="1.25.40.10">
    <property type="entry name" value="Tetratricopeptide repeat domain"/>
    <property type="match status" value="1"/>
</dbReference>
<accession>A0A6A3NM56</accession>
<evidence type="ECO:0000313" key="6">
    <source>
        <dbReference type="EMBL" id="KAE9352826.1"/>
    </source>
</evidence>
<evidence type="ECO:0000313" key="7">
    <source>
        <dbReference type="Proteomes" id="UP000429607"/>
    </source>
</evidence>
<dbReference type="Proteomes" id="UP000429607">
    <property type="component" value="Unassembled WGS sequence"/>
</dbReference>
<organism evidence="4 9">
    <name type="scientific">Phytophthora rubi</name>
    <dbReference type="NCBI Taxonomy" id="129364"/>
    <lineage>
        <taxon>Eukaryota</taxon>
        <taxon>Sar</taxon>
        <taxon>Stramenopiles</taxon>
        <taxon>Oomycota</taxon>
        <taxon>Peronosporomycetes</taxon>
        <taxon>Peronosporales</taxon>
        <taxon>Peronosporaceae</taxon>
        <taxon>Phytophthora</taxon>
    </lineage>
</organism>